<evidence type="ECO:0000313" key="1">
    <source>
        <dbReference type="EMBL" id="MBW0463865.1"/>
    </source>
</evidence>
<dbReference type="EMBL" id="AVOT02000643">
    <property type="protein sequence ID" value="MBW0463865.1"/>
    <property type="molecule type" value="Genomic_DNA"/>
</dbReference>
<name>A0A9Q3BEQ2_9BASI</name>
<dbReference type="AlphaFoldDB" id="A0A9Q3BEQ2"/>
<accession>A0A9Q3BEQ2</accession>
<protein>
    <submittedName>
        <fullName evidence="1">Uncharacterized protein</fullName>
    </submittedName>
</protein>
<dbReference type="OrthoDB" id="8022549at2759"/>
<reference evidence="1" key="1">
    <citation type="submission" date="2021-03" db="EMBL/GenBank/DDBJ databases">
        <title>Draft genome sequence of rust myrtle Austropuccinia psidii MF-1, a brazilian biotype.</title>
        <authorList>
            <person name="Quecine M.C."/>
            <person name="Pachon D.M.R."/>
            <person name="Bonatelli M.L."/>
            <person name="Correr F.H."/>
            <person name="Franceschini L.M."/>
            <person name="Leite T.F."/>
            <person name="Margarido G.R.A."/>
            <person name="Almeida C.A."/>
            <person name="Ferrarezi J.A."/>
            <person name="Labate C.A."/>
        </authorList>
    </citation>
    <scope>NUCLEOTIDE SEQUENCE</scope>
    <source>
        <strain evidence="1">MF-1</strain>
    </source>
</reference>
<sequence>MSTHDALEKLLNEFRMGRLSTNLTSKRKISLLKMLGINKPAFYICQEPVGKIRGHDIELYLYVKRPYPTMLRRPPYPESLETRKEIEKHINELLDMDLIRKIGNNEIV</sequence>
<proteinExistence type="predicted"/>
<organism evidence="1 2">
    <name type="scientific">Austropuccinia psidii MF-1</name>
    <dbReference type="NCBI Taxonomy" id="1389203"/>
    <lineage>
        <taxon>Eukaryota</taxon>
        <taxon>Fungi</taxon>
        <taxon>Dikarya</taxon>
        <taxon>Basidiomycota</taxon>
        <taxon>Pucciniomycotina</taxon>
        <taxon>Pucciniomycetes</taxon>
        <taxon>Pucciniales</taxon>
        <taxon>Sphaerophragmiaceae</taxon>
        <taxon>Austropuccinia</taxon>
    </lineage>
</organism>
<gene>
    <name evidence="1" type="ORF">O181_003580</name>
</gene>
<evidence type="ECO:0000313" key="2">
    <source>
        <dbReference type="Proteomes" id="UP000765509"/>
    </source>
</evidence>
<keyword evidence="2" id="KW-1185">Reference proteome</keyword>
<comment type="caution">
    <text evidence="1">The sequence shown here is derived from an EMBL/GenBank/DDBJ whole genome shotgun (WGS) entry which is preliminary data.</text>
</comment>
<dbReference type="Proteomes" id="UP000765509">
    <property type="component" value="Unassembled WGS sequence"/>
</dbReference>